<evidence type="ECO:0000256" key="1">
    <source>
        <dbReference type="ARBA" id="ARBA00001933"/>
    </source>
</evidence>
<dbReference type="Gene3D" id="3.90.1150.10">
    <property type="entry name" value="Aspartate Aminotransferase, domain 1"/>
    <property type="match status" value="1"/>
</dbReference>
<dbReference type="PANTHER" id="PTHR11751">
    <property type="entry name" value="ALANINE AMINOTRANSFERASE"/>
    <property type="match status" value="1"/>
</dbReference>
<dbReference type="InterPro" id="IPR045088">
    <property type="entry name" value="ALAT1/2-like"/>
</dbReference>
<feature type="signal peptide" evidence="6">
    <location>
        <begin position="1"/>
        <end position="20"/>
    </location>
</feature>
<comment type="cofactor">
    <cofactor evidence="1">
        <name>pyridoxal 5'-phosphate</name>
        <dbReference type="ChEBI" id="CHEBI:597326"/>
    </cofactor>
</comment>
<dbReference type="AlphaFoldDB" id="A0A1B6IMU6"/>
<name>A0A1B6IMU6_9HEMI</name>
<dbReference type="GO" id="GO:0008483">
    <property type="term" value="F:transaminase activity"/>
    <property type="evidence" value="ECO:0007669"/>
    <property type="project" value="UniProtKB-KW"/>
</dbReference>
<dbReference type="InterPro" id="IPR015422">
    <property type="entry name" value="PyrdxlP-dep_Trfase_small"/>
</dbReference>
<comment type="subunit">
    <text evidence="2">Homodimer.</text>
</comment>
<feature type="chain" id="PRO_5008585172" evidence="6">
    <location>
        <begin position="21"/>
        <end position="160"/>
    </location>
</feature>
<evidence type="ECO:0000256" key="4">
    <source>
        <dbReference type="ARBA" id="ARBA00022679"/>
    </source>
</evidence>
<evidence type="ECO:0000256" key="6">
    <source>
        <dbReference type="SAM" id="SignalP"/>
    </source>
</evidence>
<protein>
    <submittedName>
        <fullName evidence="7">Uncharacterized protein</fullName>
    </submittedName>
</protein>
<evidence type="ECO:0000256" key="5">
    <source>
        <dbReference type="ARBA" id="ARBA00022898"/>
    </source>
</evidence>
<keyword evidence="3" id="KW-0032">Aminotransferase</keyword>
<accession>A0A1B6IMU6</accession>
<keyword evidence="6" id="KW-0732">Signal</keyword>
<keyword evidence="5" id="KW-0663">Pyridoxal phosphate</keyword>
<dbReference type="EMBL" id="GECU01019467">
    <property type="protein sequence ID" value="JAS88239.1"/>
    <property type="molecule type" value="Transcribed_RNA"/>
</dbReference>
<organism evidence="7">
    <name type="scientific">Homalodisca liturata</name>
    <dbReference type="NCBI Taxonomy" id="320908"/>
    <lineage>
        <taxon>Eukaryota</taxon>
        <taxon>Metazoa</taxon>
        <taxon>Ecdysozoa</taxon>
        <taxon>Arthropoda</taxon>
        <taxon>Hexapoda</taxon>
        <taxon>Insecta</taxon>
        <taxon>Pterygota</taxon>
        <taxon>Neoptera</taxon>
        <taxon>Paraneoptera</taxon>
        <taxon>Hemiptera</taxon>
        <taxon>Auchenorrhyncha</taxon>
        <taxon>Membracoidea</taxon>
        <taxon>Cicadellidae</taxon>
        <taxon>Cicadellinae</taxon>
        <taxon>Proconiini</taxon>
        <taxon>Homalodisca</taxon>
    </lineage>
</organism>
<keyword evidence="4" id="KW-0808">Transferase</keyword>
<proteinExistence type="predicted"/>
<sequence length="160" mass="17808">MFVGIVVCVTVLTDSTLVVGSGVTGREMPSLLNSGRLHIGNINQNIVNTEFAVEGLVHQRALELKVELKQGVKKPFEDLIEADTGDIADQKLITFVRQVTAAACLPELLDDTTFPEDVKSRVQNLLQHFQGNSIGTRVLRLRRSSKKSSYSEERKEFLHF</sequence>
<gene>
    <name evidence="7" type="ORF">g.43148</name>
</gene>
<dbReference type="Gene3D" id="1.10.287.1970">
    <property type="match status" value="1"/>
</dbReference>
<evidence type="ECO:0000313" key="7">
    <source>
        <dbReference type="EMBL" id="JAS88239.1"/>
    </source>
</evidence>
<evidence type="ECO:0000256" key="3">
    <source>
        <dbReference type="ARBA" id="ARBA00022576"/>
    </source>
</evidence>
<reference evidence="7" key="1">
    <citation type="submission" date="2015-11" db="EMBL/GenBank/DDBJ databases">
        <title>De novo transcriptome assembly of four potential Pierce s Disease insect vectors from Arizona vineyards.</title>
        <authorList>
            <person name="Tassone E.E."/>
        </authorList>
    </citation>
    <scope>NUCLEOTIDE SEQUENCE</scope>
</reference>
<dbReference type="PANTHER" id="PTHR11751:SF469">
    <property type="entry name" value="ALANINE TRANSAMINASE"/>
    <property type="match status" value="1"/>
</dbReference>
<evidence type="ECO:0000256" key="2">
    <source>
        <dbReference type="ARBA" id="ARBA00011738"/>
    </source>
</evidence>